<evidence type="ECO:0000256" key="1">
    <source>
        <dbReference type="SAM" id="MobiDB-lite"/>
    </source>
</evidence>
<sequence>GLKGLMAGRAGFEPAAPIKGTPVFETGSISHSDTSPGYCKK</sequence>
<feature type="region of interest" description="Disordered" evidence="1">
    <location>
        <begin position="1"/>
        <end position="41"/>
    </location>
</feature>
<feature type="non-terminal residue" evidence="2">
    <location>
        <position position="1"/>
    </location>
</feature>
<proteinExistence type="predicted"/>
<dbReference type="AlphaFoldDB" id="X0UEJ9"/>
<dbReference type="EMBL" id="BARS01013701">
    <property type="protein sequence ID" value="GAF98827.1"/>
    <property type="molecule type" value="Genomic_DNA"/>
</dbReference>
<comment type="caution">
    <text evidence="2">The sequence shown here is derived from an EMBL/GenBank/DDBJ whole genome shotgun (WGS) entry which is preliminary data.</text>
</comment>
<name>X0UEJ9_9ZZZZ</name>
<gene>
    <name evidence="2" type="ORF">S01H1_23615</name>
</gene>
<organism evidence="2">
    <name type="scientific">marine sediment metagenome</name>
    <dbReference type="NCBI Taxonomy" id="412755"/>
    <lineage>
        <taxon>unclassified sequences</taxon>
        <taxon>metagenomes</taxon>
        <taxon>ecological metagenomes</taxon>
    </lineage>
</organism>
<reference evidence="2" key="1">
    <citation type="journal article" date="2014" name="Front. Microbiol.">
        <title>High frequency of phylogenetically diverse reductive dehalogenase-homologous genes in deep subseafloor sedimentary metagenomes.</title>
        <authorList>
            <person name="Kawai M."/>
            <person name="Futagami T."/>
            <person name="Toyoda A."/>
            <person name="Takaki Y."/>
            <person name="Nishi S."/>
            <person name="Hori S."/>
            <person name="Arai W."/>
            <person name="Tsubouchi T."/>
            <person name="Morono Y."/>
            <person name="Uchiyama I."/>
            <person name="Ito T."/>
            <person name="Fujiyama A."/>
            <person name="Inagaki F."/>
            <person name="Takami H."/>
        </authorList>
    </citation>
    <scope>NUCLEOTIDE SEQUENCE</scope>
    <source>
        <strain evidence="2">Expedition CK06-06</strain>
    </source>
</reference>
<evidence type="ECO:0000313" key="2">
    <source>
        <dbReference type="EMBL" id="GAF98827.1"/>
    </source>
</evidence>
<protein>
    <submittedName>
        <fullName evidence="2">Uncharacterized protein</fullName>
    </submittedName>
</protein>
<accession>X0UEJ9</accession>